<organism evidence="2 3">
    <name type="scientific">Ottowia cancrivicina</name>
    <dbReference type="NCBI Taxonomy" id="3040346"/>
    <lineage>
        <taxon>Bacteria</taxon>
        <taxon>Pseudomonadati</taxon>
        <taxon>Pseudomonadota</taxon>
        <taxon>Betaproteobacteria</taxon>
        <taxon>Burkholderiales</taxon>
        <taxon>Comamonadaceae</taxon>
        <taxon>Ottowia</taxon>
    </lineage>
</organism>
<feature type="compositionally biased region" description="Acidic residues" evidence="1">
    <location>
        <begin position="194"/>
        <end position="209"/>
    </location>
</feature>
<dbReference type="Proteomes" id="UP001237156">
    <property type="component" value="Unassembled WGS sequence"/>
</dbReference>
<comment type="caution">
    <text evidence="2">The sequence shown here is derived from an EMBL/GenBank/DDBJ whole genome shotgun (WGS) entry which is preliminary data.</text>
</comment>
<evidence type="ECO:0000313" key="3">
    <source>
        <dbReference type="Proteomes" id="UP001237156"/>
    </source>
</evidence>
<evidence type="ECO:0000256" key="1">
    <source>
        <dbReference type="SAM" id="MobiDB-lite"/>
    </source>
</evidence>
<dbReference type="EMBL" id="JARVII010000013">
    <property type="protein sequence ID" value="MDG9699578.1"/>
    <property type="molecule type" value="Genomic_DNA"/>
</dbReference>
<dbReference type="AlphaFoldDB" id="A0AAW6RKS9"/>
<proteinExistence type="predicted"/>
<dbReference type="RefSeq" id="WP_279524454.1">
    <property type="nucleotide sequence ID" value="NZ_JARVII010000013.1"/>
</dbReference>
<protein>
    <submittedName>
        <fullName evidence="2">Uncharacterized protein</fullName>
    </submittedName>
</protein>
<accession>A0AAW6RKS9</accession>
<feature type="region of interest" description="Disordered" evidence="1">
    <location>
        <begin position="182"/>
        <end position="209"/>
    </location>
</feature>
<evidence type="ECO:0000313" key="2">
    <source>
        <dbReference type="EMBL" id="MDG9699578.1"/>
    </source>
</evidence>
<keyword evidence="3" id="KW-1185">Reference proteome</keyword>
<sequence>MTETLAEPAEDAIQPSLFASMAGRRRQRLAAARLLAGTGASWRTIDACPAWATASEGERQRLAAFVGAWWLADSLRASIDGKRLAAVCEVLGEDGLQRLLRAESGGLELDAAPPRPGLTEASQCADQLQSCGRALLLWGLPAALRALMPAALGWPAPEVNQHHAFDAHIDWARRAIDTGTAEAARCVQPASPPEEGEEGEEEAGNADDE</sequence>
<gene>
    <name evidence="2" type="ORF">QB898_07630</name>
</gene>
<reference evidence="2 3" key="1">
    <citation type="submission" date="2023-04" db="EMBL/GenBank/DDBJ databases">
        <title>Ottowia paracancer sp. nov., isolated from human stomach.</title>
        <authorList>
            <person name="Song Y."/>
        </authorList>
    </citation>
    <scope>NUCLEOTIDE SEQUENCE [LARGE SCALE GENOMIC DNA]</scope>
    <source>
        <strain evidence="2 3">10c7w1</strain>
    </source>
</reference>
<name>A0AAW6RKS9_9BURK</name>